<dbReference type="Pfam" id="PF21762">
    <property type="entry name" value="DEDDh_C"/>
    <property type="match status" value="1"/>
</dbReference>
<dbReference type="InterPro" id="IPR048519">
    <property type="entry name" value="Gfd2/YDR514C-like_C"/>
</dbReference>
<keyword evidence="4" id="KW-1185">Reference proteome</keyword>
<evidence type="ECO:0000313" key="4">
    <source>
        <dbReference type="Proteomes" id="UP000799538"/>
    </source>
</evidence>
<dbReference type="PANTHER" id="PTHR28083:SF1">
    <property type="entry name" value="GOOD FOR FULL DBP5 ACTIVITY PROTEIN 2"/>
    <property type="match status" value="1"/>
</dbReference>
<feature type="domain" description="Gfd2/YDR514C-like C-terminal" evidence="2">
    <location>
        <begin position="2"/>
        <end position="136"/>
    </location>
</feature>
<feature type="region of interest" description="Disordered" evidence="1">
    <location>
        <begin position="158"/>
        <end position="183"/>
    </location>
</feature>
<evidence type="ECO:0000259" key="2">
    <source>
        <dbReference type="Pfam" id="PF21762"/>
    </source>
</evidence>
<protein>
    <recommendedName>
        <fullName evidence="2">Gfd2/YDR514C-like C-terminal domain-containing protein</fullName>
    </recommendedName>
</protein>
<dbReference type="PANTHER" id="PTHR28083">
    <property type="entry name" value="GOOD FOR FULL DBP5 ACTIVITY PROTEIN 2"/>
    <property type="match status" value="1"/>
</dbReference>
<dbReference type="GO" id="GO:0005634">
    <property type="term" value="C:nucleus"/>
    <property type="evidence" value="ECO:0007669"/>
    <property type="project" value="TreeGrafter"/>
</dbReference>
<gene>
    <name evidence="3" type="ORF">BDZ85DRAFT_254371</name>
</gene>
<accession>A0A6A6GPQ6</accession>
<dbReference type="SUPFAM" id="SSF53098">
    <property type="entry name" value="Ribonuclease H-like"/>
    <property type="match status" value="1"/>
</dbReference>
<dbReference type="Proteomes" id="UP000799538">
    <property type="component" value="Unassembled WGS sequence"/>
</dbReference>
<reference evidence="4" key="1">
    <citation type="journal article" date="2020" name="Stud. Mycol.">
        <title>101 Dothideomycetes genomes: A test case for predicting lifestyles and emergence of pathogens.</title>
        <authorList>
            <person name="Haridas S."/>
            <person name="Albert R."/>
            <person name="Binder M."/>
            <person name="Bloem J."/>
            <person name="LaButti K."/>
            <person name="Salamov A."/>
            <person name="Andreopoulos B."/>
            <person name="Baker S."/>
            <person name="Barry K."/>
            <person name="Bills G."/>
            <person name="Bluhm B."/>
            <person name="Cannon C."/>
            <person name="Castanera R."/>
            <person name="Culley D."/>
            <person name="Daum C."/>
            <person name="Ezra D."/>
            <person name="Gonzalez J."/>
            <person name="Henrissat B."/>
            <person name="Kuo A."/>
            <person name="Liang C."/>
            <person name="Lipzen A."/>
            <person name="Lutzoni F."/>
            <person name="Magnuson J."/>
            <person name="Mondo S."/>
            <person name="Nolan M."/>
            <person name="Ohm R."/>
            <person name="Pangilinan J."/>
            <person name="Park H.-J."/>
            <person name="Ramirez L."/>
            <person name="Alfaro M."/>
            <person name="Sun H."/>
            <person name="Tritt A."/>
            <person name="Yoshinaga Y."/>
            <person name="Zwiers L.-H."/>
            <person name="Turgeon B."/>
            <person name="Goodwin S."/>
            <person name="Spatafora J."/>
            <person name="Crous P."/>
            <person name="Grigoriev I."/>
        </authorList>
    </citation>
    <scope>NUCLEOTIDE SEQUENCE [LARGE SCALE GENOMIC DNA]</scope>
    <source>
        <strain evidence="4">CECT 20119</strain>
    </source>
</reference>
<dbReference type="InterPro" id="IPR012337">
    <property type="entry name" value="RNaseH-like_sf"/>
</dbReference>
<name>A0A6A6GPQ6_9PEZI</name>
<dbReference type="AlphaFoldDB" id="A0A6A6GPQ6"/>
<dbReference type="InterPro" id="IPR040151">
    <property type="entry name" value="Gfd2/YDR514C-like"/>
</dbReference>
<proteinExistence type="predicted"/>
<evidence type="ECO:0000256" key="1">
    <source>
        <dbReference type="SAM" id="MobiDB-lite"/>
    </source>
</evidence>
<dbReference type="EMBL" id="ML992501">
    <property type="protein sequence ID" value="KAF2227470.1"/>
    <property type="molecule type" value="Genomic_DNA"/>
</dbReference>
<dbReference type="OrthoDB" id="3941676at2759"/>
<sequence length="183" mass="20389">MHLRDEELLHRVNKRYVKGCPAGFRFGVSEIVSEAEMKTALRRTLRYGRDGPGTGKRKVVVVVHDRAGEERLLRRLDKGAFGNARVVFTADTQVFASKEGRKCGLVDLLGVLGMESEGSHNAGNDAVYTLQALVRMACLRTFEPSRLGDRLVRLRGEGRGQERGDGRGDRGKMEGWFEGAERD</sequence>
<evidence type="ECO:0000313" key="3">
    <source>
        <dbReference type="EMBL" id="KAF2227470.1"/>
    </source>
</evidence>
<organism evidence="3 4">
    <name type="scientific">Elsinoe ampelina</name>
    <dbReference type="NCBI Taxonomy" id="302913"/>
    <lineage>
        <taxon>Eukaryota</taxon>
        <taxon>Fungi</taxon>
        <taxon>Dikarya</taxon>
        <taxon>Ascomycota</taxon>
        <taxon>Pezizomycotina</taxon>
        <taxon>Dothideomycetes</taxon>
        <taxon>Dothideomycetidae</taxon>
        <taxon>Myriangiales</taxon>
        <taxon>Elsinoaceae</taxon>
        <taxon>Elsinoe</taxon>
    </lineage>
</organism>